<keyword evidence="2" id="KW-0813">Transport</keyword>
<feature type="domain" description="Major facilitator superfamily (MFS) profile" evidence="7">
    <location>
        <begin position="1"/>
        <end position="482"/>
    </location>
</feature>
<evidence type="ECO:0000256" key="4">
    <source>
        <dbReference type="ARBA" id="ARBA00022989"/>
    </source>
</evidence>
<dbReference type="Gene3D" id="1.20.1250.20">
    <property type="entry name" value="MFS general substrate transporter like domains"/>
    <property type="match status" value="1"/>
</dbReference>
<feature type="transmembrane region" description="Helical" evidence="6">
    <location>
        <begin position="65"/>
        <end position="84"/>
    </location>
</feature>
<organism evidence="8 9">
    <name type="scientific">Blyttiomyces helicus</name>
    <dbReference type="NCBI Taxonomy" id="388810"/>
    <lineage>
        <taxon>Eukaryota</taxon>
        <taxon>Fungi</taxon>
        <taxon>Fungi incertae sedis</taxon>
        <taxon>Chytridiomycota</taxon>
        <taxon>Chytridiomycota incertae sedis</taxon>
        <taxon>Chytridiomycetes</taxon>
        <taxon>Chytridiomycetes incertae sedis</taxon>
        <taxon>Blyttiomyces</taxon>
    </lineage>
</organism>
<gene>
    <name evidence="8" type="ORF">BDK51DRAFT_9473</name>
</gene>
<evidence type="ECO:0000313" key="9">
    <source>
        <dbReference type="Proteomes" id="UP000269721"/>
    </source>
</evidence>
<sequence length="482" mass="51499">MVGIWVGNFAAFFNETSATTTMHAASKEFNQEQQMNWIATSYLLGFTVTQTLLGKLTDIFGRQTMFNSTLVVFFLGTLWCALAQSMPSLIVARLLQGIGAAGRQTVGLIIVLDTTTPTTRGMWLGMFNMSLSLGLAIGPYIGAVLSVHATWRWTYWVTLMLNGVTFAIAVLFMRFPPQKGAIMDKLRSVDYVGSVLVVAAAGLICIAIELGGEQYAWSSPLIILLFVVAAVLIPVFCYWELRRAAQPVVNLRLFAIWNIPFAVVINFVAGASLFGSVFFLPKYFLNVKNASLENSGLEMLALNVAVGFASVGGSLLISRTGKVRLVGVAGAALVCAGSAGMFAANQTTSASLALILSAIMGLGIGILYQPAMVVGPLSVKPEEIAGISGFLGFVRTLGGTFATALLTSIFTTVMKSDLEGVLPQDVLDTGLQLADNHALYPQQDSAIIATMVKAFHIGYIPVIVFAVLYAVSVAVLRKVDFV</sequence>
<feature type="transmembrane region" description="Helical" evidence="6">
    <location>
        <begin position="221"/>
        <end position="241"/>
    </location>
</feature>
<dbReference type="GO" id="GO:0005886">
    <property type="term" value="C:plasma membrane"/>
    <property type="evidence" value="ECO:0007669"/>
    <property type="project" value="TreeGrafter"/>
</dbReference>
<protein>
    <submittedName>
        <fullName evidence="8">Major facilitator superfamily</fullName>
    </submittedName>
</protein>
<dbReference type="OrthoDB" id="2147446at2759"/>
<name>A0A4P9WEZ9_9FUNG</name>
<feature type="transmembrane region" description="Helical" evidence="6">
    <location>
        <begin position="253"/>
        <end position="280"/>
    </location>
</feature>
<reference evidence="9" key="1">
    <citation type="journal article" date="2018" name="Nat. Microbiol.">
        <title>Leveraging single-cell genomics to expand the fungal tree of life.</title>
        <authorList>
            <person name="Ahrendt S.R."/>
            <person name="Quandt C.A."/>
            <person name="Ciobanu D."/>
            <person name="Clum A."/>
            <person name="Salamov A."/>
            <person name="Andreopoulos B."/>
            <person name="Cheng J.F."/>
            <person name="Woyke T."/>
            <person name="Pelin A."/>
            <person name="Henrissat B."/>
            <person name="Reynolds N.K."/>
            <person name="Benny G.L."/>
            <person name="Smith M.E."/>
            <person name="James T.Y."/>
            <person name="Grigoriev I.V."/>
        </authorList>
    </citation>
    <scope>NUCLEOTIDE SEQUENCE [LARGE SCALE GENOMIC DNA]</scope>
</reference>
<accession>A0A4P9WEZ9</accession>
<dbReference type="AlphaFoldDB" id="A0A4P9WEZ9"/>
<evidence type="ECO:0000256" key="2">
    <source>
        <dbReference type="ARBA" id="ARBA00022448"/>
    </source>
</evidence>
<evidence type="ECO:0000256" key="5">
    <source>
        <dbReference type="ARBA" id="ARBA00023136"/>
    </source>
</evidence>
<keyword evidence="4 6" id="KW-1133">Transmembrane helix</keyword>
<proteinExistence type="predicted"/>
<dbReference type="GO" id="GO:0022857">
    <property type="term" value="F:transmembrane transporter activity"/>
    <property type="evidence" value="ECO:0007669"/>
    <property type="project" value="InterPro"/>
</dbReference>
<feature type="transmembrane region" description="Helical" evidence="6">
    <location>
        <begin position="457"/>
        <end position="476"/>
    </location>
</feature>
<dbReference type="EMBL" id="KZ996354">
    <property type="protein sequence ID" value="RKO88996.1"/>
    <property type="molecule type" value="Genomic_DNA"/>
</dbReference>
<dbReference type="Pfam" id="PF07690">
    <property type="entry name" value="MFS_1"/>
    <property type="match status" value="1"/>
</dbReference>
<feature type="transmembrane region" description="Helical" evidence="6">
    <location>
        <begin position="325"/>
        <end position="344"/>
    </location>
</feature>
<comment type="subcellular location">
    <subcellularLocation>
        <location evidence="1">Endomembrane system</location>
        <topology evidence="1">Multi-pass membrane protein</topology>
    </subcellularLocation>
</comment>
<keyword evidence="3 6" id="KW-0812">Transmembrane</keyword>
<dbReference type="PROSITE" id="PS50850">
    <property type="entry name" value="MFS"/>
    <property type="match status" value="1"/>
</dbReference>
<evidence type="ECO:0000259" key="7">
    <source>
        <dbReference type="PROSITE" id="PS50850"/>
    </source>
</evidence>
<feature type="transmembrane region" description="Helical" evidence="6">
    <location>
        <begin position="124"/>
        <end position="147"/>
    </location>
</feature>
<feature type="non-terminal residue" evidence="8">
    <location>
        <position position="482"/>
    </location>
</feature>
<evidence type="ECO:0000256" key="1">
    <source>
        <dbReference type="ARBA" id="ARBA00004127"/>
    </source>
</evidence>
<feature type="transmembrane region" description="Helical" evidence="6">
    <location>
        <begin position="153"/>
        <end position="176"/>
    </location>
</feature>
<feature type="transmembrane region" description="Helical" evidence="6">
    <location>
        <begin position="35"/>
        <end position="53"/>
    </location>
</feature>
<evidence type="ECO:0000256" key="3">
    <source>
        <dbReference type="ARBA" id="ARBA00022692"/>
    </source>
</evidence>
<feature type="transmembrane region" description="Helical" evidence="6">
    <location>
        <begin position="350"/>
        <end position="368"/>
    </location>
</feature>
<feature type="transmembrane region" description="Helical" evidence="6">
    <location>
        <begin position="389"/>
        <end position="410"/>
    </location>
</feature>
<evidence type="ECO:0000256" key="6">
    <source>
        <dbReference type="SAM" id="Phobius"/>
    </source>
</evidence>
<dbReference type="InterPro" id="IPR011701">
    <property type="entry name" value="MFS"/>
</dbReference>
<dbReference type="Proteomes" id="UP000269721">
    <property type="component" value="Unassembled WGS sequence"/>
</dbReference>
<feature type="transmembrane region" description="Helical" evidence="6">
    <location>
        <begin position="300"/>
        <end position="318"/>
    </location>
</feature>
<keyword evidence="5 6" id="KW-0472">Membrane</keyword>
<dbReference type="SUPFAM" id="SSF103473">
    <property type="entry name" value="MFS general substrate transporter"/>
    <property type="match status" value="2"/>
</dbReference>
<dbReference type="PANTHER" id="PTHR23501">
    <property type="entry name" value="MAJOR FACILITATOR SUPERFAMILY"/>
    <property type="match status" value="1"/>
</dbReference>
<dbReference type="InterPro" id="IPR020846">
    <property type="entry name" value="MFS_dom"/>
</dbReference>
<evidence type="ECO:0000313" key="8">
    <source>
        <dbReference type="EMBL" id="RKO88996.1"/>
    </source>
</evidence>
<dbReference type="GO" id="GO:0012505">
    <property type="term" value="C:endomembrane system"/>
    <property type="evidence" value="ECO:0007669"/>
    <property type="project" value="UniProtKB-SubCell"/>
</dbReference>
<feature type="transmembrane region" description="Helical" evidence="6">
    <location>
        <begin position="188"/>
        <end position="209"/>
    </location>
</feature>
<dbReference type="Gene3D" id="1.20.1720.10">
    <property type="entry name" value="Multidrug resistance protein D"/>
    <property type="match status" value="1"/>
</dbReference>
<keyword evidence="9" id="KW-1185">Reference proteome</keyword>
<dbReference type="InterPro" id="IPR036259">
    <property type="entry name" value="MFS_trans_sf"/>
</dbReference>
<dbReference type="PANTHER" id="PTHR23501:SF191">
    <property type="entry name" value="VACUOLAR BASIC AMINO ACID TRANSPORTER 4"/>
    <property type="match status" value="1"/>
</dbReference>